<reference evidence="6" key="1">
    <citation type="journal article" date="2021" name="Nat. Commun.">
        <title>Genetic determinants of endophytism in the Arabidopsis root mycobiome.</title>
        <authorList>
            <person name="Mesny F."/>
            <person name="Miyauchi S."/>
            <person name="Thiergart T."/>
            <person name="Pickel B."/>
            <person name="Atanasova L."/>
            <person name="Karlsson M."/>
            <person name="Huettel B."/>
            <person name="Barry K.W."/>
            <person name="Haridas S."/>
            <person name="Chen C."/>
            <person name="Bauer D."/>
            <person name="Andreopoulos W."/>
            <person name="Pangilinan J."/>
            <person name="LaButti K."/>
            <person name="Riley R."/>
            <person name="Lipzen A."/>
            <person name="Clum A."/>
            <person name="Drula E."/>
            <person name="Henrissat B."/>
            <person name="Kohler A."/>
            <person name="Grigoriev I.V."/>
            <person name="Martin F.M."/>
            <person name="Hacquard S."/>
        </authorList>
    </citation>
    <scope>NUCLEOTIDE SEQUENCE</scope>
    <source>
        <strain evidence="6">MPI-CAGE-CH-0230</strain>
    </source>
</reference>
<evidence type="ECO:0000256" key="3">
    <source>
        <dbReference type="ARBA" id="ARBA00022827"/>
    </source>
</evidence>
<keyword evidence="4" id="KW-0521">NADP</keyword>
<sequence length="488" mass="55827">MDVKSVAVIGAGAAGAITAAALKAESYFERIKVFERREAAGGTWIYDADPGAKHPIFPGKLPVDVDRPLEIPPELPTITQPSKRERWTTTPIYSTLTTNVPDIAMCFSDKRFAYGPFVPHYIARQYVESYFAAHHTDDFLELNTTVEDLSMVLDSENKKKQDWNLTLRKYDPVRRVDIWWEERFDAVVLANGHYAVPYVPQVQGLENYLLKYPGRVLHSKFYRSPDLFAGKRIVVVGNSASGRDVSLDVLKTARLPVVISQRSKSRWDGDQPPEGIEWKPIIKEFGTDGRITFNDESYLDDVDIVVYCTGYKTSFPFWNEKANGRALWDYAENRLRGCYWHTFLRDFPTIALVGVPRTLTFRSFEYQAIAIARIWSNRNSTALPSLRDQEEWEKARAKRTRSEGKKFHDIPWDNGETTEYFDFLFKIAGLGTIHGAGRVPPVLGKDMVWAIEHLRKYPDPPQRDNQCIEAEGEWVVVKSSRQDSLAFL</sequence>
<dbReference type="Pfam" id="PF13450">
    <property type="entry name" value="NAD_binding_8"/>
    <property type="match status" value="1"/>
</dbReference>
<organism evidence="6 7">
    <name type="scientific">Microdochium trichocladiopsis</name>
    <dbReference type="NCBI Taxonomy" id="1682393"/>
    <lineage>
        <taxon>Eukaryota</taxon>
        <taxon>Fungi</taxon>
        <taxon>Dikarya</taxon>
        <taxon>Ascomycota</taxon>
        <taxon>Pezizomycotina</taxon>
        <taxon>Sordariomycetes</taxon>
        <taxon>Xylariomycetidae</taxon>
        <taxon>Xylariales</taxon>
        <taxon>Microdochiaceae</taxon>
        <taxon>Microdochium</taxon>
    </lineage>
</organism>
<keyword evidence="5" id="KW-0560">Oxidoreductase</keyword>
<dbReference type="RefSeq" id="XP_046006227.1">
    <property type="nucleotide sequence ID" value="XM_046161500.1"/>
</dbReference>
<dbReference type="Proteomes" id="UP000756346">
    <property type="component" value="Unassembled WGS sequence"/>
</dbReference>
<dbReference type="PRINTS" id="PR00370">
    <property type="entry name" value="FMOXYGENASE"/>
</dbReference>
<keyword evidence="3" id="KW-0274">FAD</keyword>
<evidence type="ECO:0000313" key="6">
    <source>
        <dbReference type="EMBL" id="KAH7017960.1"/>
    </source>
</evidence>
<evidence type="ECO:0000256" key="1">
    <source>
        <dbReference type="ARBA" id="ARBA00009183"/>
    </source>
</evidence>
<comment type="caution">
    <text evidence="6">The sequence shown here is derived from an EMBL/GenBank/DDBJ whole genome shotgun (WGS) entry which is preliminary data.</text>
</comment>
<dbReference type="OrthoDB" id="66881at2759"/>
<dbReference type="GO" id="GO:0004499">
    <property type="term" value="F:N,N-dimethylaniline monooxygenase activity"/>
    <property type="evidence" value="ECO:0007669"/>
    <property type="project" value="InterPro"/>
</dbReference>
<dbReference type="Gene3D" id="3.50.50.60">
    <property type="entry name" value="FAD/NAD(P)-binding domain"/>
    <property type="match status" value="2"/>
</dbReference>
<dbReference type="GO" id="GO:0050661">
    <property type="term" value="F:NADP binding"/>
    <property type="evidence" value="ECO:0007669"/>
    <property type="project" value="InterPro"/>
</dbReference>
<comment type="similarity">
    <text evidence="1">Belongs to the FMO family.</text>
</comment>
<dbReference type="SUPFAM" id="SSF51905">
    <property type="entry name" value="FAD/NAD(P)-binding domain"/>
    <property type="match status" value="2"/>
</dbReference>
<dbReference type="InterPro" id="IPR036188">
    <property type="entry name" value="FAD/NAD-bd_sf"/>
</dbReference>
<evidence type="ECO:0000256" key="4">
    <source>
        <dbReference type="ARBA" id="ARBA00022857"/>
    </source>
</evidence>
<accession>A0A9P8XTC7</accession>
<evidence type="ECO:0008006" key="8">
    <source>
        <dbReference type="Google" id="ProtNLM"/>
    </source>
</evidence>
<dbReference type="Pfam" id="PF00743">
    <property type="entry name" value="FMO-like"/>
    <property type="match status" value="2"/>
</dbReference>
<dbReference type="GeneID" id="70191046"/>
<dbReference type="InterPro" id="IPR000960">
    <property type="entry name" value="Flavin_mOase"/>
</dbReference>
<dbReference type="EMBL" id="JAGTJQ010000011">
    <property type="protein sequence ID" value="KAH7017960.1"/>
    <property type="molecule type" value="Genomic_DNA"/>
</dbReference>
<proteinExistence type="inferred from homology"/>
<dbReference type="GO" id="GO:0050660">
    <property type="term" value="F:flavin adenine dinucleotide binding"/>
    <property type="evidence" value="ECO:0007669"/>
    <property type="project" value="InterPro"/>
</dbReference>
<protein>
    <recommendedName>
        <fullName evidence="8">Thiol-specific monooxygenase</fullName>
    </recommendedName>
</protein>
<dbReference type="PANTHER" id="PTHR23023">
    <property type="entry name" value="DIMETHYLANILINE MONOOXYGENASE"/>
    <property type="match status" value="1"/>
</dbReference>
<evidence type="ECO:0000313" key="7">
    <source>
        <dbReference type="Proteomes" id="UP000756346"/>
    </source>
</evidence>
<dbReference type="InterPro" id="IPR050346">
    <property type="entry name" value="FMO-like"/>
</dbReference>
<evidence type="ECO:0000256" key="2">
    <source>
        <dbReference type="ARBA" id="ARBA00022630"/>
    </source>
</evidence>
<dbReference type="InterPro" id="IPR020946">
    <property type="entry name" value="Flavin_mOase-like"/>
</dbReference>
<dbReference type="AlphaFoldDB" id="A0A9P8XTC7"/>
<evidence type="ECO:0000256" key="5">
    <source>
        <dbReference type="ARBA" id="ARBA00023002"/>
    </source>
</evidence>
<gene>
    <name evidence="6" type="ORF">B0I36DRAFT_394475</name>
</gene>
<keyword evidence="2" id="KW-0285">Flavoprotein</keyword>
<keyword evidence="7" id="KW-1185">Reference proteome</keyword>
<name>A0A9P8XTC7_9PEZI</name>